<name>A0A419Q9R9_CLOSI</name>
<comment type="caution">
    <text evidence="1">The sequence shown here is derived from an EMBL/GenBank/DDBJ whole genome shotgun (WGS) entry which is preliminary data.</text>
</comment>
<evidence type="ECO:0000313" key="1">
    <source>
        <dbReference type="EMBL" id="KAG5442674.1"/>
    </source>
</evidence>
<dbReference type="AlphaFoldDB" id="A0A419Q9R9"/>
<proteinExistence type="predicted"/>
<reference evidence="1 2" key="1">
    <citation type="journal article" date="2018" name="Biotechnol. Adv.">
        <title>Improved genomic resources and new bioinformatic workflow for the carcinogenic parasite Clonorchis sinensis: Biotechnological implications.</title>
        <authorList>
            <person name="Wang D."/>
            <person name="Korhonen P.K."/>
            <person name="Gasser R.B."/>
            <person name="Young N.D."/>
        </authorList>
    </citation>
    <scope>NUCLEOTIDE SEQUENCE [LARGE SCALE GENOMIC DNA]</scope>
    <source>
        <strain evidence="1">Cs-k2</strain>
    </source>
</reference>
<dbReference type="Proteomes" id="UP000286415">
    <property type="component" value="Unassembled WGS sequence"/>
</dbReference>
<reference evidence="1 2" key="2">
    <citation type="journal article" date="2021" name="Genomics">
        <title>High-quality reference genome for Clonorchis sinensis.</title>
        <authorList>
            <person name="Young N.D."/>
            <person name="Stroehlein A.J."/>
            <person name="Kinkar L."/>
            <person name="Wang T."/>
            <person name="Sohn W.M."/>
            <person name="Chang B.C.H."/>
            <person name="Kaur P."/>
            <person name="Weisz D."/>
            <person name="Dudchenko O."/>
            <person name="Aiden E.L."/>
            <person name="Korhonen P.K."/>
            <person name="Gasser R.B."/>
        </authorList>
    </citation>
    <scope>NUCLEOTIDE SEQUENCE [LARGE SCALE GENOMIC DNA]</scope>
    <source>
        <strain evidence="1">Cs-k2</strain>
    </source>
</reference>
<gene>
    <name evidence="1" type="ORF">CSKR_111898</name>
</gene>
<organism evidence="1 2">
    <name type="scientific">Clonorchis sinensis</name>
    <name type="common">Chinese liver fluke</name>
    <dbReference type="NCBI Taxonomy" id="79923"/>
    <lineage>
        <taxon>Eukaryota</taxon>
        <taxon>Metazoa</taxon>
        <taxon>Spiralia</taxon>
        <taxon>Lophotrochozoa</taxon>
        <taxon>Platyhelminthes</taxon>
        <taxon>Trematoda</taxon>
        <taxon>Digenea</taxon>
        <taxon>Opisthorchiida</taxon>
        <taxon>Opisthorchiata</taxon>
        <taxon>Opisthorchiidae</taxon>
        <taxon>Clonorchis</taxon>
    </lineage>
</organism>
<dbReference type="InParanoid" id="A0A419Q9R9"/>
<keyword evidence="2" id="KW-1185">Reference proteome</keyword>
<evidence type="ECO:0000313" key="2">
    <source>
        <dbReference type="Proteomes" id="UP000286415"/>
    </source>
</evidence>
<accession>A0A419Q9R9</accession>
<protein>
    <submittedName>
        <fullName evidence="1">Uncharacterized protein</fullName>
    </submittedName>
</protein>
<dbReference type="EMBL" id="NIRI02000056">
    <property type="protein sequence ID" value="KAG5442674.1"/>
    <property type="molecule type" value="Genomic_DNA"/>
</dbReference>
<sequence length="444" mass="50725">MNVTGESHFSRPETTIRSNEYYQDGVFGWLKSLFRKWSQVDLQYYGNLEFARRMRNFELSSNTSSSCPHYPRLKDVFFPEAIILVNFYGEEKAMNWSFAVAVTQQEYKSFHILSAIATLSVNAVLLLENLSILEFNTRRVYQLNRSKTTPSTCTLNLQFSSVKRPDRSRDHLRIQYSLTSSQPNWKTSMMCNVIKYRPTFLSTNASTADVTRFGSYETASKVYGIDLCKFGSETAVSSTDKETHPSNLGSRFTISDGNIYFVPYTVPSFRNVSFSRAGKSELLYKDEGCLRIGWFHRLADNLRNETIKVRWKACNQCFDGEANASVAKVGSNKPEWKARDAHSNKCIDVNRIGCTGDRTSGDIYKTVDGGYLDKTDQIDSATPDKISGFYMCADEYRSNKANTFGRINPLKKIRICHYQVVEVDHCNRIKGTLDMYMIALWVVT</sequence>